<keyword evidence="1" id="KW-0472">Membrane</keyword>
<accession>A0A0G1KLD7</accession>
<dbReference type="AlphaFoldDB" id="A0A0G1KLD7"/>
<keyword evidence="1" id="KW-1133">Transmembrane helix</keyword>
<dbReference type="Proteomes" id="UP000033977">
    <property type="component" value="Unassembled WGS sequence"/>
</dbReference>
<dbReference type="EMBL" id="LCIN01000008">
    <property type="protein sequence ID" value="KKT57087.1"/>
    <property type="molecule type" value="Genomic_DNA"/>
</dbReference>
<feature type="transmembrane region" description="Helical" evidence="1">
    <location>
        <begin position="27"/>
        <end position="45"/>
    </location>
</feature>
<comment type="caution">
    <text evidence="2">The sequence shown here is derived from an EMBL/GenBank/DDBJ whole genome shotgun (WGS) entry which is preliminary data.</text>
</comment>
<feature type="transmembrane region" description="Helical" evidence="1">
    <location>
        <begin position="88"/>
        <end position="109"/>
    </location>
</feature>
<evidence type="ECO:0000313" key="2">
    <source>
        <dbReference type="EMBL" id="KKT57087.1"/>
    </source>
</evidence>
<protein>
    <submittedName>
        <fullName evidence="2">Uncharacterized protein</fullName>
    </submittedName>
</protein>
<gene>
    <name evidence="2" type="ORF">UW49_C0008G0049</name>
</gene>
<evidence type="ECO:0000313" key="3">
    <source>
        <dbReference type="Proteomes" id="UP000033977"/>
    </source>
</evidence>
<sequence length="119" mass="13503">MEPREELFEEIIGCIRKKGLFYAKRRMAVFFLVFIGFAAAFLQILRMAEAEFASSGFTELAMLLFSDFGAVLTYWQSFTLALAESLPAMSVVALMVIIFVSLQSLKFISNDLKLIYGYK</sequence>
<evidence type="ECO:0000256" key="1">
    <source>
        <dbReference type="SAM" id="Phobius"/>
    </source>
</evidence>
<proteinExistence type="predicted"/>
<name>A0A0G1KLD7_9BACT</name>
<reference evidence="2 3" key="1">
    <citation type="journal article" date="2015" name="Nature">
        <title>rRNA introns, odd ribosomes, and small enigmatic genomes across a large radiation of phyla.</title>
        <authorList>
            <person name="Brown C.T."/>
            <person name="Hug L.A."/>
            <person name="Thomas B.C."/>
            <person name="Sharon I."/>
            <person name="Castelle C.J."/>
            <person name="Singh A."/>
            <person name="Wilkins M.J."/>
            <person name="Williams K.H."/>
            <person name="Banfield J.F."/>
        </authorList>
    </citation>
    <scope>NUCLEOTIDE SEQUENCE [LARGE SCALE GENOMIC DNA]</scope>
</reference>
<organism evidence="2 3">
    <name type="scientific">Candidatus Giovannonibacteria bacterium GW2011_GWB1_44_23</name>
    <dbReference type="NCBI Taxonomy" id="1618652"/>
    <lineage>
        <taxon>Bacteria</taxon>
        <taxon>Candidatus Giovannoniibacteriota</taxon>
    </lineage>
</organism>
<keyword evidence="1" id="KW-0812">Transmembrane</keyword>